<proteinExistence type="predicted"/>
<gene>
    <name evidence="1" type="ORF">PUN28_011316</name>
</gene>
<protein>
    <submittedName>
        <fullName evidence="1">Uncharacterized protein</fullName>
    </submittedName>
</protein>
<dbReference type="AlphaFoldDB" id="A0AAW2FIL2"/>
<sequence>MRSAVRDTRSTRTGHTLYIVPLDARTNVSLKVMKNGNDITALQRTDALISLSFYIYMYICIYKSRKSHFELYLLRVSFIHRGLNQFFSLFSF</sequence>
<dbReference type="EMBL" id="JADYXP020000011">
    <property type="protein sequence ID" value="KAL0113895.1"/>
    <property type="molecule type" value="Genomic_DNA"/>
</dbReference>
<organism evidence="1 2">
    <name type="scientific">Cardiocondyla obscurior</name>
    <dbReference type="NCBI Taxonomy" id="286306"/>
    <lineage>
        <taxon>Eukaryota</taxon>
        <taxon>Metazoa</taxon>
        <taxon>Ecdysozoa</taxon>
        <taxon>Arthropoda</taxon>
        <taxon>Hexapoda</taxon>
        <taxon>Insecta</taxon>
        <taxon>Pterygota</taxon>
        <taxon>Neoptera</taxon>
        <taxon>Endopterygota</taxon>
        <taxon>Hymenoptera</taxon>
        <taxon>Apocrita</taxon>
        <taxon>Aculeata</taxon>
        <taxon>Formicoidea</taxon>
        <taxon>Formicidae</taxon>
        <taxon>Myrmicinae</taxon>
        <taxon>Cardiocondyla</taxon>
    </lineage>
</organism>
<dbReference type="Proteomes" id="UP001430953">
    <property type="component" value="Unassembled WGS sequence"/>
</dbReference>
<accession>A0AAW2FIL2</accession>
<name>A0AAW2FIL2_9HYME</name>
<keyword evidence="2" id="KW-1185">Reference proteome</keyword>
<reference evidence="1 2" key="1">
    <citation type="submission" date="2023-03" db="EMBL/GenBank/DDBJ databases">
        <title>High recombination rates correlate with genetic variation in Cardiocondyla obscurior ants.</title>
        <authorList>
            <person name="Errbii M."/>
        </authorList>
    </citation>
    <scope>NUCLEOTIDE SEQUENCE [LARGE SCALE GENOMIC DNA]</scope>
    <source>
        <strain evidence="1">Alpha-2009</strain>
        <tissue evidence="1">Whole body</tissue>
    </source>
</reference>
<evidence type="ECO:0000313" key="1">
    <source>
        <dbReference type="EMBL" id="KAL0113895.1"/>
    </source>
</evidence>
<evidence type="ECO:0000313" key="2">
    <source>
        <dbReference type="Proteomes" id="UP001430953"/>
    </source>
</evidence>
<comment type="caution">
    <text evidence="1">The sequence shown here is derived from an EMBL/GenBank/DDBJ whole genome shotgun (WGS) entry which is preliminary data.</text>
</comment>